<reference evidence="2 3" key="1">
    <citation type="journal article" date="2012" name="J. Bacteriol.">
        <title>Genome sequences for six rhodanobacter strains, isolated from soils and the terrestrial subsurface, with variable denitrification capabilities.</title>
        <authorList>
            <person name="Kostka J.E."/>
            <person name="Green S.J."/>
            <person name="Rishishwar L."/>
            <person name="Prakash O."/>
            <person name="Katz L.S."/>
            <person name="Marino-Ramirez L."/>
            <person name="Jordan I.K."/>
            <person name="Munk C."/>
            <person name="Ivanova N."/>
            <person name="Mikhailova N."/>
            <person name="Watson D.B."/>
            <person name="Brown S.D."/>
            <person name="Palumbo A.V."/>
            <person name="Brooks S.C."/>
        </authorList>
    </citation>
    <scope>NUCLEOTIDE SEQUENCE [LARGE SCALE GENOMIC DNA]</scope>
    <source>
        <strain evidence="3">Jip2T</strain>
    </source>
</reference>
<dbReference type="InterPro" id="IPR041705">
    <property type="entry name" value="PIN_Sll0205"/>
</dbReference>
<dbReference type="Pfam" id="PF01850">
    <property type="entry name" value="PIN"/>
    <property type="match status" value="1"/>
</dbReference>
<dbReference type="Proteomes" id="UP000004210">
    <property type="component" value="Unassembled WGS sequence"/>
</dbReference>
<dbReference type="EMBL" id="AJXU01000005">
    <property type="protein sequence ID" value="EIL92754.1"/>
    <property type="molecule type" value="Genomic_DNA"/>
</dbReference>
<dbReference type="STRING" id="1163408.UU9_00819"/>
<dbReference type="eggNOG" id="COG3744">
    <property type="taxonomic scope" value="Bacteria"/>
</dbReference>
<protein>
    <recommendedName>
        <fullName evidence="1">PIN domain-containing protein</fullName>
    </recommendedName>
</protein>
<keyword evidence="3" id="KW-1185">Reference proteome</keyword>
<dbReference type="SUPFAM" id="SSF88723">
    <property type="entry name" value="PIN domain-like"/>
    <property type="match status" value="1"/>
</dbReference>
<feature type="domain" description="PIN" evidence="1">
    <location>
        <begin position="3"/>
        <end position="123"/>
    </location>
</feature>
<sequence>MRILLDTHAFLWALMEPGQLSSRALGLLEDDSTEIMVSAASAWEIATKSRLGKLPGAKRVVADYPAALHGLGAMQLSITTEHALKAGMWPADHRDPFDRMLAAQSDWEKLPLVSCDPAMEQFDIEVIW</sequence>
<dbReference type="RefSeq" id="WP_007079806.1">
    <property type="nucleotide sequence ID" value="NZ_AJXU01000005.1"/>
</dbReference>
<dbReference type="InterPro" id="IPR029060">
    <property type="entry name" value="PIN-like_dom_sf"/>
</dbReference>
<dbReference type="PANTHER" id="PTHR36173">
    <property type="entry name" value="RIBONUCLEASE VAPC16-RELATED"/>
    <property type="match status" value="1"/>
</dbReference>
<dbReference type="PATRIC" id="fig|1163408.3.peg.170"/>
<dbReference type="AlphaFoldDB" id="I4VZW3"/>
<name>I4VZW3_9GAMM</name>
<accession>I4VZW3</accession>
<dbReference type="InterPro" id="IPR052919">
    <property type="entry name" value="TA_system_RNase"/>
</dbReference>
<gene>
    <name evidence="2" type="ORF">UU9_00819</name>
</gene>
<proteinExistence type="predicted"/>
<comment type="caution">
    <text evidence="2">The sequence shown here is derived from an EMBL/GenBank/DDBJ whole genome shotgun (WGS) entry which is preliminary data.</text>
</comment>
<evidence type="ECO:0000259" key="1">
    <source>
        <dbReference type="Pfam" id="PF01850"/>
    </source>
</evidence>
<evidence type="ECO:0000313" key="3">
    <source>
        <dbReference type="Proteomes" id="UP000004210"/>
    </source>
</evidence>
<dbReference type="PANTHER" id="PTHR36173:SF2">
    <property type="entry name" value="RIBONUCLEASE VAPC16"/>
    <property type="match status" value="1"/>
</dbReference>
<dbReference type="CDD" id="cd09872">
    <property type="entry name" value="PIN_Sll0205-like"/>
    <property type="match status" value="1"/>
</dbReference>
<organism evidence="2 3">
    <name type="scientific">Rhodanobacter fulvus Jip2</name>
    <dbReference type="NCBI Taxonomy" id="1163408"/>
    <lineage>
        <taxon>Bacteria</taxon>
        <taxon>Pseudomonadati</taxon>
        <taxon>Pseudomonadota</taxon>
        <taxon>Gammaproteobacteria</taxon>
        <taxon>Lysobacterales</taxon>
        <taxon>Rhodanobacteraceae</taxon>
        <taxon>Rhodanobacter</taxon>
    </lineage>
</organism>
<evidence type="ECO:0000313" key="2">
    <source>
        <dbReference type="EMBL" id="EIL92754.1"/>
    </source>
</evidence>
<dbReference type="Gene3D" id="3.40.50.1010">
    <property type="entry name" value="5'-nuclease"/>
    <property type="match status" value="1"/>
</dbReference>
<dbReference type="InterPro" id="IPR002716">
    <property type="entry name" value="PIN_dom"/>
</dbReference>